<proteinExistence type="predicted"/>
<dbReference type="EMBL" id="JACHDB010000001">
    <property type="protein sequence ID" value="MBB5433996.1"/>
    <property type="molecule type" value="Genomic_DNA"/>
</dbReference>
<organism evidence="2 3">
    <name type="scientific">Nocardiopsis composta</name>
    <dbReference type="NCBI Taxonomy" id="157465"/>
    <lineage>
        <taxon>Bacteria</taxon>
        <taxon>Bacillati</taxon>
        <taxon>Actinomycetota</taxon>
        <taxon>Actinomycetes</taxon>
        <taxon>Streptosporangiales</taxon>
        <taxon>Nocardiopsidaceae</taxon>
        <taxon>Nocardiopsis</taxon>
    </lineage>
</organism>
<evidence type="ECO:0000313" key="3">
    <source>
        <dbReference type="Proteomes" id="UP000572635"/>
    </source>
</evidence>
<dbReference type="InterPro" id="IPR050490">
    <property type="entry name" value="Bact_solute-bd_prot1"/>
</dbReference>
<gene>
    <name evidence="2" type="ORF">HDA36_004080</name>
</gene>
<keyword evidence="1" id="KW-0732">Signal</keyword>
<keyword evidence="3" id="KW-1185">Reference proteome</keyword>
<comment type="caution">
    <text evidence="2">The sequence shown here is derived from an EMBL/GenBank/DDBJ whole genome shotgun (WGS) entry which is preliminary data.</text>
</comment>
<sequence>MTASTGRRSAALIAAALSLAPLAACTSPPEPVDLVSSVADGRLDEFGLIEGKPYEGAHIRFLNCCDTIPQFAALRERTEEFTERTGITVEWANIPYASYLQKIVAESAIGGGTYDVVAWPDAFGPSLRIGVQPLDEVLPESRVDMDDFPPPFQEAARVGTEQTYGVPFRGFSYNLFYRTDTYRELGFEPPETWPEYVGQLEAMKEESDLHPLAGQYGRGSGQNLYTWLTMLWSNGGDVFDENGEPAFTDPEGIEATEQYIDLIRTGLTPAQSASWGELEATNSLLHGDAETTLAWSWHQEDFTNPDKADPAALGEIGVAPVPGFEGRESTTYAYTWLVGVLNSSQRQGPAWEYVKWMTDPRTERDIALDKSDPATTTGITVHLSNMRDEEVNRANAGLPATQADSLEHARTVPQTREWPRVMDVLEVAVNEMAHGAEVRPALEKAAEEIRALD</sequence>
<accession>A0A7W8QP96</accession>
<dbReference type="PANTHER" id="PTHR43649:SF12">
    <property type="entry name" value="DIACETYLCHITOBIOSE BINDING PROTEIN DASA"/>
    <property type="match status" value="1"/>
</dbReference>
<dbReference type="Gene3D" id="3.40.190.10">
    <property type="entry name" value="Periplasmic binding protein-like II"/>
    <property type="match status" value="2"/>
</dbReference>
<protein>
    <submittedName>
        <fullName evidence="2">Multiple sugar transport system substrate-binding protein</fullName>
    </submittedName>
</protein>
<keyword evidence="2" id="KW-0813">Transport</keyword>
<dbReference type="AlphaFoldDB" id="A0A7W8QP96"/>
<dbReference type="CDD" id="cd13585">
    <property type="entry name" value="PBP2_TMBP_like"/>
    <property type="match status" value="1"/>
</dbReference>
<dbReference type="InterPro" id="IPR006059">
    <property type="entry name" value="SBP"/>
</dbReference>
<dbReference type="Pfam" id="PF01547">
    <property type="entry name" value="SBP_bac_1"/>
    <property type="match status" value="1"/>
</dbReference>
<dbReference type="PANTHER" id="PTHR43649">
    <property type="entry name" value="ARABINOSE-BINDING PROTEIN-RELATED"/>
    <property type="match status" value="1"/>
</dbReference>
<dbReference type="Proteomes" id="UP000572635">
    <property type="component" value="Unassembled WGS sequence"/>
</dbReference>
<name>A0A7W8QP96_9ACTN</name>
<keyword evidence="2" id="KW-0762">Sugar transport</keyword>
<evidence type="ECO:0000256" key="1">
    <source>
        <dbReference type="SAM" id="SignalP"/>
    </source>
</evidence>
<feature type="signal peptide" evidence="1">
    <location>
        <begin position="1"/>
        <end position="23"/>
    </location>
</feature>
<dbReference type="SUPFAM" id="SSF53850">
    <property type="entry name" value="Periplasmic binding protein-like II"/>
    <property type="match status" value="1"/>
</dbReference>
<reference evidence="2 3" key="1">
    <citation type="submission" date="2020-08" db="EMBL/GenBank/DDBJ databases">
        <title>Sequencing the genomes of 1000 actinobacteria strains.</title>
        <authorList>
            <person name="Klenk H.-P."/>
        </authorList>
    </citation>
    <scope>NUCLEOTIDE SEQUENCE [LARGE SCALE GENOMIC DNA]</scope>
    <source>
        <strain evidence="2 3">DSM 44551</strain>
    </source>
</reference>
<evidence type="ECO:0000313" key="2">
    <source>
        <dbReference type="EMBL" id="MBB5433996.1"/>
    </source>
</evidence>
<dbReference type="RefSeq" id="WP_184394236.1">
    <property type="nucleotide sequence ID" value="NZ_BAAAJD010000040.1"/>
</dbReference>
<feature type="chain" id="PRO_5039709882" evidence="1">
    <location>
        <begin position="24"/>
        <end position="453"/>
    </location>
</feature>